<dbReference type="Pfam" id="PF21117">
    <property type="entry name" value="MRB1590_C"/>
    <property type="match status" value="1"/>
</dbReference>
<sequence>MRSSNELRTLLQRIDGRPYPAYRDIKGSYDFESFTLRIEKVQGDPFASPSRVSVTISHQRSGLPASTFSNKSRRIGSENCLASLFSKACRKASGQRGSGKSGLISIDTPGQEMLERSCLQIGTNETTASFSLGLPANGRRINGRTASELLLNQLPKIVSSALIPRDDDLDTISRYADAAEDADYLRSQLTPNGLVAFVANGAILPRKSGVDQGPLSEAVAFQSPTTLRRSFKLPHAGVVSGMAIPEGVTLIVGGGYHGKSTLLAAIERGVHNHRPGDGRELVVALSDAAKTRAEDGRSVARIDLSPFIGKLPGDRDSSAFSTQNASGSSSQAASIIESLETGSKVLLLDEDISATNLLIRDERMQKLIAADKEPITPFVQRVRSLYRDCGVSTIIVLGGSGDYFEPADLVIAMDNYLPRDLTQEAKKLSGPSQDAAALSPKKLALQPEQSSRFALPDSINPYVSGRGAQPRSKIKARDLRSLGFGKEEIDLSLVPQLVDSSQVRTIGAALRYAVDQRLFETLSLPEALSCVVQKIEEEGLSLLGDYDLAAMRLQDLAAALNRLRSLKIR</sequence>
<name>A0A7X1B3A7_9BACT</name>
<dbReference type="SUPFAM" id="SSF52540">
    <property type="entry name" value="P-loop containing nucleoside triphosphate hydrolases"/>
    <property type="match status" value="1"/>
</dbReference>
<dbReference type="InterPro" id="IPR046833">
    <property type="entry name" value="ABC_N"/>
</dbReference>
<keyword evidence="5" id="KW-1185">Reference proteome</keyword>
<evidence type="ECO:0000259" key="3">
    <source>
        <dbReference type="Pfam" id="PF21117"/>
    </source>
</evidence>
<dbReference type="AlphaFoldDB" id="A0A7X1B3A7"/>
<comment type="caution">
    <text evidence="4">The sequence shown here is derived from an EMBL/GenBank/DDBJ whole genome shotgun (WGS) entry which is preliminary data.</text>
</comment>
<evidence type="ECO:0000313" key="5">
    <source>
        <dbReference type="Proteomes" id="UP000526501"/>
    </source>
</evidence>
<dbReference type="InterPro" id="IPR049069">
    <property type="entry name" value="MRB1590-like_C"/>
</dbReference>
<dbReference type="InterPro" id="IPR019195">
    <property type="entry name" value="ABC_ATPase_put"/>
</dbReference>
<proteinExistence type="predicted"/>
<feature type="domain" description="ATPase of the ABC class C-terminal" evidence="1">
    <location>
        <begin position="171"/>
        <end position="437"/>
    </location>
</feature>
<reference evidence="4 5" key="1">
    <citation type="submission" date="2020-07" db="EMBL/GenBank/DDBJ databases">
        <authorList>
            <person name="Feng X."/>
        </authorList>
    </citation>
    <scope>NUCLEOTIDE SEQUENCE [LARGE SCALE GENOMIC DNA]</scope>
    <source>
        <strain evidence="4 5">JCM23202</strain>
    </source>
</reference>
<organism evidence="4 5">
    <name type="scientific">Pelagicoccus albus</name>
    <dbReference type="NCBI Taxonomy" id="415222"/>
    <lineage>
        <taxon>Bacteria</taxon>
        <taxon>Pseudomonadati</taxon>
        <taxon>Verrucomicrobiota</taxon>
        <taxon>Opitutia</taxon>
        <taxon>Puniceicoccales</taxon>
        <taxon>Pelagicoccaceae</taxon>
        <taxon>Pelagicoccus</taxon>
    </lineage>
</organism>
<dbReference type="Pfam" id="PF09818">
    <property type="entry name" value="ABC_ATPase"/>
    <property type="match status" value="1"/>
</dbReference>
<dbReference type="PANTHER" id="PTHR38149:SF1">
    <property type="entry name" value="ATPASE"/>
    <property type="match status" value="1"/>
</dbReference>
<dbReference type="InterPro" id="IPR046834">
    <property type="entry name" value="ABC_ATPase_C"/>
</dbReference>
<evidence type="ECO:0000259" key="2">
    <source>
        <dbReference type="Pfam" id="PF20446"/>
    </source>
</evidence>
<dbReference type="InterPro" id="IPR027417">
    <property type="entry name" value="P-loop_NTPase"/>
</dbReference>
<dbReference type="Proteomes" id="UP000526501">
    <property type="component" value="Unassembled WGS sequence"/>
</dbReference>
<gene>
    <name evidence="4" type="ORF">H5P27_02280</name>
</gene>
<dbReference type="RefSeq" id="WP_185658755.1">
    <property type="nucleotide sequence ID" value="NZ_CAWPOO010000005.1"/>
</dbReference>
<feature type="domain" description="MRB1590-like C-terminal" evidence="3">
    <location>
        <begin position="473"/>
        <end position="569"/>
    </location>
</feature>
<evidence type="ECO:0000259" key="1">
    <source>
        <dbReference type="Pfam" id="PF09818"/>
    </source>
</evidence>
<protein>
    <submittedName>
        <fullName evidence="4">ABC-ATPase domain-containing protein</fullName>
    </submittedName>
</protein>
<evidence type="ECO:0000313" key="4">
    <source>
        <dbReference type="EMBL" id="MBC2604861.1"/>
    </source>
</evidence>
<accession>A0A7X1B3A7</accession>
<dbReference type="PANTHER" id="PTHR38149">
    <property type="entry name" value="ATPASE"/>
    <property type="match status" value="1"/>
</dbReference>
<dbReference type="Pfam" id="PF20446">
    <property type="entry name" value="ABC_N"/>
    <property type="match status" value="1"/>
</dbReference>
<dbReference type="EMBL" id="JACHVC010000005">
    <property type="protein sequence ID" value="MBC2604861.1"/>
    <property type="molecule type" value="Genomic_DNA"/>
</dbReference>
<feature type="domain" description="ATPase of the ABC class N-terminal" evidence="2">
    <location>
        <begin position="5"/>
        <end position="162"/>
    </location>
</feature>